<dbReference type="GO" id="GO:0046872">
    <property type="term" value="F:metal ion binding"/>
    <property type="evidence" value="ECO:0007669"/>
    <property type="project" value="UniProtKB-KW"/>
</dbReference>
<evidence type="ECO:0000256" key="8">
    <source>
        <dbReference type="ARBA" id="ARBA00022801"/>
    </source>
</evidence>
<dbReference type="GO" id="GO:0006508">
    <property type="term" value="P:proteolysis"/>
    <property type="evidence" value="ECO:0007669"/>
    <property type="project" value="UniProtKB-KW"/>
</dbReference>
<reference evidence="10" key="1">
    <citation type="submission" date="2014-11" db="EMBL/GenBank/DDBJ databases">
        <authorList>
            <person name="Zhu J."/>
            <person name="Qi W."/>
            <person name="Song R."/>
        </authorList>
    </citation>
    <scope>NUCLEOTIDE SEQUENCE</scope>
</reference>
<comment type="cofactor">
    <cofactor evidence="3">
        <name>Zn(2+)</name>
        <dbReference type="ChEBI" id="CHEBI:29105"/>
    </cofactor>
</comment>
<accession>A0A1B1TAY3</accession>
<evidence type="ECO:0000256" key="6">
    <source>
        <dbReference type="ARBA" id="ARBA00022670"/>
    </source>
</evidence>
<evidence type="ECO:0000256" key="7">
    <source>
        <dbReference type="ARBA" id="ARBA00022723"/>
    </source>
</evidence>
<name>A0A1B1TAY3_9ARCH</name>
<keyword evidence="9" id="KW-0482">Metalloprotease</keyword>
<evidence type="ECO:0000256" key="9">
    <source>
        <dbReference type="ARBA" id="ARBA00023049"/>
    </source>
</evidence>
<dbReference type="PANTHER" id="PTHR34448">
    <property type="entry name" value="AMINOPEPTIDASE"/>
    <property type="match status" value="1"/>
</dbReference>
<keyword evidence="5" id="KW-0031">Aminopeptidase</keyword>
<keyword evidence="8" id="KW-0378">Hydrolase</keyword>
<comment type="cofactor">
    <cofactor evidence="1">
        <name>Co(2+)</name>
        <dbReference type="ChEBI" id="CHEBI:48828"/>
    </cofactor>
</comment>
<protein>
    <submittedName>
        <fullName evidence="10">Peptidase M29</fullName>
    </submittedName>
</protein>
<evidence type="ECO:0000256" key="5">
    <source>
        <dbReference type="ARBA" id="ARBA00022438"/>
    </source>
</evidence>
<dbReference type="InterPro" id="IPR035097">
    <property type="entry name" value="M29_N-terminal"/>
</dbReference>
<evidence type="ECO:0000256" key="1">
    <source>
        <dbReference type="ARBA" id="ARBA00001941"/>
    </source>
</evidence>
<dbReference type="EMBL" id="KP211832">
    <property type="protein sequence ID" value="ANV79446.1"/>
    <property type="molecule type" value="Genomic_DNA"/>
</dbReference>
<dbReference type="AlphaFoldDB" id="A0A1B1TAY3"/>
<dbReference type="SUPFAM" id="SSF144052">
    <property type="entry name" value="Thermophilic metalloprotease-like"/>
    <property type="match status" value="1"/>
</dbReference>
<keyword evidence="6" id="KW-0645">Protease</keyword>
<dbReference type="PANTHER" id="PTHR34448:SF3">
    <property type="entry name" value="AMINOPEPTIDASE AMPS"/>
    <property type="match status" value="1"/>
</dbReference>
<organism evidence="10">
    <name type="scientific">uncultured Poseidoniia archaeon</name>
    <dbReference type="NCBI Taxonomy" id="1697135"/>
    <lineage>
        <taxon>Archaea</taxon>
        <taxon>Methanobacteriati</taxon>
        <taxon>Thermoplasmatota</taxon>
        <taxon>Candidatus Poseidoniia</taxon>
        <taxon>environmental samples</taxon>
    </lineage>
</organism>
<evidence type="ECO:0000256" key="2">
    <source>
        <dbReference type="ARBA" id="ARBA00001946"/>
    </source>
</evidence>
<dbReference type="Gene3D" id="3.40.1830.10">
    <property type="entry name" value="Thermophilic metalloprotease (M29)"/>
    <property type="match status" value="1"/>
</dbReference>
<dbReference type="Pfam" id="PF02073">
    <property type="entry name" value="Peptidase_M29"/>
    <property type="match status" value="1"/>
</dbReference>
<proteinExistence type="inferred from homology"/>
<evidence type="ECO:0000256" key="3">
    <source>
        <dbReference type="ARBA" id="ARBA00001947"/>
    </source>
</evidence>
<evidence type="ECO:0000256" key="4">
    <source>
        <dbReference type="ARBA" id="ARBA00008236"/>
    </source>
</evidence>
<reference evidence="10" key="2">
    <citation type="journal article" date="2015" name="ISME J.">
        <title>A new class of marine Euryarchaeota group II from the Mediterranean deep chlorophyll maximum.</title>
        <authorList>
            <person name="Martin-Cuadrado A.B."/>
            <person name="Garcia-Heredia I."/>
            <person name="Molto A.G."/>
            <person name="Lopez-Ubeda R."/>
            <person name="Kimes N."/>
            <person name="Lopez-Garcia P."/>
            <person name="Moreira D."/>
            <person name="Rodriguez-Valera F."/>
        </authorList>
    </citation>
    <scope>NUCLEOTIDE SEQUENCE</scope>
</reference>
<dbReference type="InterPro" id="IPR052170">
    <property type="entry name" value="M29_Exopeptidase"/>
</dbReference>
<comment type="cofactor">
    <cofactor evidence="2">
        <name>Mg(2+)</name>
        <dbReference type="ChEBI" id="CHEBI:18420"/>
    </cofactor>
</comment>
<dbReference type="InterPro" id="IPR000787">
    <property type="entry name" value="Peptidase_M29"/>
</dbReference>
<dbReference type="GO" id="GO:0008237">
    <property type="term" value="F:metallopeptidase activity"/>
    <property type="evidence" value="ECO:0007669"/>
    <property type="project" value="UniProtKB-KW"/>
</dbReference>
<keyword evidence="7" id="KW-0479">Metal-binding</keyword>
<dbReference type="GO" id="GO:0004177">
    <property type="term" value="F:aminopeptidase activity"/>
    <property type="evidence" value="ECO:0007669"/>
    <property type="project" value="UniProtKB-KW"/>
</dbReference>
<comment type="similarity">
    <text evidence="4">Belongs to the peptidase M29 family.</text>
</comment>
<evidence type="ECO:0000313" key="10">
    <source>
        <dbReference type="EMBL" id="ANV79446.1"/>
    </source>
</evidence>
<sequence>MTKDEDLPFDPKMLDRMASVCIKFGLNLQHGQDLIITSTVESLPLVRRITEEAYKAGAGVVTTILSDEELSLAKYRYGSEESFDRAPDWIFKGMAEAFSNNTARLAISGDNPMLLSGQNPEVVSRVGKAMSIASKPAMEKITNFETNWNIVSYPGSKWAKQVFPELSESDAVKKLAEAIFSASRIDGENPVEDLSIHHERLKKRQEWLNEYTFKSLHYTAPGTDLIIGLADGHAWKGGASMAKNGIICSPNIPTEEVFTTPHAYQVDGIVTATKPLVHRGTLIDGIEVRFENGEIVEARAAEGEEVFLQLLDTDSGSRRLGEVALVPHSSPISQSGILFYNTLYDENAACHIALGQCYSKCFREEITLDPKAIEDSGGNSSMIHVDWMIGSDELDIDGITSDGTIVPVFRNGEWANEI</sequence>
<dbReference type="PRINTS" id="PR00919">
    <property type="entry name" value="THERMOPTASE"/>
</dbReference>